<comment type="similarity">
    <text evidence="2">Belongs to the MTB12 family.</text>
</comment>
<evidence type="ECO:0000256" key="2">
    <source>
        <dbReference type="ARBA" id="ARBA00093774"/>
    </source>
</evidence>
<feature type="domain" description="Low molecular weight antigen MTB12-like C-terminal" evidence="4">
    <location>
        <begin position="56"/>
        <end position="156"/>
    </location>
</feature>
<dbReference type="AlphaFoldDB" id="A0AB38FK12"/>
<sequence length="159" mass="16194">MTSRLVPVLLAGAAVTAGLLTSCGSDNEGDDSPASATGVEATAFAAAAPEVPATADPTPAELTALVQTALDYDVRLADRVKLFQGVSENDPALAQRFVQEKLTVEFTSVTSTGEGEVSARGQVTVDGNPPGDVGPVTFVAEDGTWKIARSWACPITGAC</sequence>
<protein>
    <submittedName>
        <fullName evidence="5">Lipoprotein</fullName>
    </submittedName>
</protein>
<keyword evidence="5" id="KW-0449">Lipoprotein</keyword>
<dbReference type="Proteomes" id="UP000251211">
    <property type="component" value="Unassembled WGS sequence"/>
</dbReference>
<dbReference type="PROSITE" id="PS51257">
    <property type="entry name" value="PROKAR_LIPOPROTEIN"/>
    <property type="match status" value="1"/>
</dbReference>
<keyword evidence="1 3" id="KW-0732">Signal</keyword>
<accession>A0AB38FK12</accession>
<dbReference type="EMBL" id="UAUI01000024">
    <property type="protein sequence ID" value="SPZ41742.1"/>
    <property type="molecule type" value="Genomic_DNA"/>
</dbReference>
<evidence type="ECO:0000313" key="6">
    <source>
        <dbReference type="Proteomes" id="UP000251211"/>
    </source>
</evidence>
<evidence type="ECO:0000313" key="5">
    <source>
        <dbReference type="EMBL" id="SPZ41742.1"/>
    </source>
</evidence>
<reference evidence="5 6" key="1">
    <citation type="submission" date="2018-06" db="EMBL/GenBank/DDBJ databases">
        <authorList>
            <consortium name="Pathogen Informatics"/>
            <person name="Doyle S."/>
        </authorList>
    </citation>
    <scope>NUCLEOTIDE SEQUENCE [LARGE SCALE GENOMIC DNA]</scope>
    <source>
        <strain evidence="5 6">NCTC13229</strain>
    </source>
</reference>
<evidence type="ECO:0000256" key="3">
    <source>
        <dbReference type="SAM" id="SignalP"/>
    </source>
</evidence>
<gene>
    <name evidence="5" type="ORF">NCTC13229_05253</name>
</gene>
<evidence type="ECO:0000256" key="1">
    <source>
        <dbReference type="ARBA" id="ARBA00022729"/>
    </source>
</evidence>
<dbReference type="RefSeq" id="WP_039951253.1">
    <property type="nucleotide sequence ID" value="NZ_QTTP01000001.1"/>
</dbReference>
<feature type="chain" id="PRO_5044259294" evidence="3">
    <location>
        <begin position="18"/>
        <end position="159"/>
    </location>
</feature>
<comment type="caution">
    <text evidence="5">The sequence shown here is derived from an EMBL/GenBank/DDBJ whole genome shotgun (WGS) entry which is preliminary data.</text>
</comment>
<dbReference type="Pfam" id="PF26580">
    <property type="entry name" value="Mtb12_C"/>
    <property type="match status" value="1"/>
</dbReference>
<dbReference type="InterPro" id="IPR058644">
    <property type="entry name" value="Mtb12-like_C"/>
</dbReference>
<feature type="signal peptide" evidence="3">
    <location>
        <begin position="1"/>
        <end position="17"/>
    </location>
</feature>
<organism evidence="5 6">
    <name type="scientific">Rhodococcus wratislaviensis</name>
    <name type="common">Tsukamurella wratislaviensis</name>
    <dbReference type="NCBI Taxonomy" id="44752"/>
    <lineage>
        <taxon>Bacteria</taxon>
        <taxon>Bacillati</taxon>
        <taxon>Actinomycetota</taxon>
        <taxon>Actinomycetes</taxon>
        <taxon>Mycobacteriales</taxon>
        <taxon>Nocardiaceae</taxon>
        <taxon>Rhodococcus</taxon>
    </lineage>
</organism>
<proteinExistence type="inferred from homology"/>
<evidence type="ECO:0000259" key="4">
    <source>
        <dbReference type="Pfam" id="PF26580"/>
    </source>
</evidence>
<name>A0AB38FK12_RHOWR</name>